<dbReference type="EMBL" id="BMAV01020549">
    <property type="protein sequence ID" value="GFY74088.1"/>
    <property type="molecule type" value="Genomic_DNA"/>
</dbReference>
<sequence>MTEASFAALYFQNNAFNLTTDIRNVGRLPRNRYVLQTLIGPPNFAAGNDTSRKSTFYPLLLLVRCSLQHFSSPFGALTCTSLKASTRSR</sequence>
<protein>
    <submittedName>
        <fullName evidence="1">Uncharacterized protein</fullName>
    </submittedName>
</protein>
<comment type="caution">
    <text evidence="1">The sequence shown here is derived from an EMBL/GenBank/DDBJ whole genome shotgun (WGS) entry which is preliminary data.</text>
</comment>
<accession>A0A8X7CMQ7</accession>
<proteinExistence type="predicted"/>
<keyword evidence="2" id="KW-1185">Reference proteome</keyword>
<dbReference type="Proteomes" id="UP000886998">
    <property type="component" value="Unassembled WGS sequence"/>
</dbReference>
<evidence type="ECO:0000313" key="1">
    <source>
        <dbReference type="EMBL" id="GFY74088.1"/>
    </source>
</evidence>
<evidence type="ECO:0000313" key="2">
    <source>
        <dbReference type="Proteomes" id="UP000886998"/>
    </source>
</evidence>
<dbReference type="AlphaFoldDB" id="A0A8X7CMQ7"/>
<reference evidence="1" key="1">
    <citation type="submission" date="2020-08" db="EMBL/GenBank/DDBJ databases">
        <title>Multicomponent nature underlies the extraordinary mechanical properties of spider dragline silk.</title>
        <authorList>
            <person name="Kono N."/>
            <person name="Nakamura H."/>
            <person name="Mori M."/>
            <person name="Yoshida Y."/>
            <person name="Ohtoshi R."/>
            <person name="Malay A.D."/>
            <person name="Moran D.A.P."/>
            <person name="Tomita M."/>
            <person name="Numata K."/>
            <person name="Arakawa K."/>
        </authorList>
    </citation>
    <scope>NUCLEOTIDE SEQUENCE</scope>
</reference>
<gene>
    <name evidence="1" type="ORF">TNIN_134721</name>
</gene>
<organism evidence="1 2">
    <name type="scientific">Trichonephila inaurata madagascariensis</name>
    <dbReference type="NCBI Taxonomy" id="2747483"/>
    <lineage>
        <taxon>Eukaryota</taxon>
        <taxon>Metazoa</taxon>
        <taxon>Ecdysozoa</taxon>
        <taxon>Arthropoda</taxon>
        <taxon>Chelicerata</taxon>
        <taxon>Arachnida</taxon>
        <taxon>Araneae</taxon>
        <taxon>Araneomorphae</taxon>
        <taxon>Entelegynae</taxon>
        <taxon>Araneoidea</taxon>
        <taxon>Nephilidae</taxon>
        <taxon>Trichonephila</taxon>
        <taxon>Trichonephila inaurata</taxon>
    </lineage>
</organism>
<name>A0A8X7CMQ7_9ARAC</name>